<evidence type="ECO:0000256" key="3">
    <source>
        <dbReference type="ARBA" id="ARBA00011726"/>
    </source>
</evidence>
<dbReference type="AlphaFoldDB" id="A0A7J7DPE2"/>
<dbReference type="PANTHER" id="PTHR31734">
    <property type="entry name" value="AUXIN-RESPONSIVE PROTEIN IAA17"/>
    <property type="match status" value="1"/>
</dbReference>
<keyword evidence="7 10" id="KW-0539">Nucleus</keyword>
<evidence type="ECO:0000256" key="7">
    <source>
        <dbReference type="ARBA" id="ARBA00023242"/>
    </source>
</evidence>
<evidence type="ECO:0000256" key="10">
    <source>
        <dbReference type="RuleBase" id="RU004549"/>
    </source>
</evidence>
<name>A0A7J7DPE2_TRIWF</name>
<dbReference type="InterPro" id="IPR003311">
    <property type="entry name" value="AUX_IAA"/>
</dbReference>
<evidence type="ECO:0000256" key="9">
    <source>
        <dbReference type="ARBA" id="ARBA00025283"/>
    </source>
</evidence>
<dbReference type="Proteomes" id="UP000593562">
    <property type="component" value="Unassembled WGS sequence"/>
</dbReference>
<evidence type="ECO:0000256" key="2">
    <source>
        <dbReference type="ARBA" id="ARBA00006728"/>
    </source>
</evidence>
<dbReference type="PANTHER" id="PTHR31734:SF44">
    <property type="entry name" value="AUXIN-RESPONSIVE PROTEIN"/>
    <property type="match status" value="1"/>
</dbReference>
<keyword evidence="5 10" id="KW-0805">Transcription regulation</keyword>
<protein>
    <recommendedName>
        <fullName evidence="10">Auxin-responsive protein</fullName>
    </recommendedName>
</protein>
<sequence>MELELGLGLPIRYPMKGLDLNNNEKRCFEEAIDIPEKTEDETQMLHLQLWSSGNDDHKGGQKRRAYSPIAKDDEEINVKTRRKNESLIDHHHQHQWNQNYFVEENYIGDSSNSISMYVKVKMEGVAIVRKIDLMLYNSYQTLTNSLINMFSKCYKHEKDEDDHVRYTLTYQDKQGDWLLAGDVPWSFIKSVRRLQIIRSRTMEADMG</sequence>
<keyword evidence="8 10" id="KW-0927">Auxin signaling pathway</keyword>
<keyword evidence="4 10" id="KW-0678">Repressor</keyword>
<dbReference type="SUPFAM" id="SSF54277">
    <property type="entry name" value="CAD &amp; PB1 domains"/>
    <property type="match status" value="1"/>
</dbReference>
<evidence type="ECO:0000259" key="11">
    <source>
        <dbReference type="PROSITE" id="PS51745"/>
    </source>
</evidence>
<dbReference type="InterPro" id="IPR053793">
    <property type="entry name" value="PB1-like"/>
</dbReference>
<dbReference type="PROSITE" id="PS51745">
    <property type="entry name" value="PB1"/>
    <property type="match status" value="1"/>
</dbReference>
<evidence type="ECO:0000313" key="13">
    <source>
        <dbReference type="Proteomes" id="UP000593562"/>
    </source>
</evidence>
<evidence type="ECO:0000313" key="12">
    <source>
        <dbReference type="EMBL" id="KAF5748177.1"/>
    </source>
</evidence>
<comment type="function">
    <text evidence="9">Aux/IAA proteins are short-lived transcriptional factors that function as repressors of early auxin response genes at low auxin concentrations. Repression is thought to result from the interaction with auxin response factors (ARFs), proteins that bind to the auxin-responsive promoter element (AuxRE). Formation of heterodimers with ARF proteins may alter their ability to modulate early auxin response genes expression.</text>
</comment>
<evidence type="ECO:0000256" key="6">
    <source>
        <dbReference type="ARBA" id="ARBA00023163"/>
    </source>
</evidence>
<dbReference type="Pfam" id="PF02309">
    <property type="entry name" value="AUX_IAA"/>
    <property type="match status" value="1"/>
</dbReference>
<dbReference type="GO" id="GO:0009734">
    <property type="term" value="P:auxin-activated signaling pathway"/>
    <property type="evidence" value="ECO:0007669"/>
    <property type="project" value="UniProtKB-UniRule"/>
</dbReference>
<dbReference type="GO" id="GO:0006355">
    <property type="term" value="P:regulation of DNA-templated transcription"/>
    <property type="evidence" value="ECO:0007669"/>
    <property type="project" value="InterPro"/>
</dbReference>
<keyword evidence="13" id="KW-1185">Reference proteome</keyword>
<feature type="domain" description="PB1" evidence="11">
    <location>
        <begin position="115"/>
        <end position="201"/>
    </location>
</feature>
<comment type="caution">
    <text evidence="12">The sequence shown here is derived from an EMBL/GenBank/DDBJ whole genome shotgun (WGS) entry which is preliminary data.</text>
</comment>
<evidence type="ECO:0000256" key="4">
    <source>
        <dbReference type="ARBA" id="ARBA00022491"/>
    </source>
</evidence>
<proteinExistence type="inferred from homology"/>
<dbReference type="InParanoid" id="A0A7J7DPE2"/>
<accession>A0A7J7DPE2</accession>
<dbReference type="Gene3D" id="3.10.20.90">
    <property type="entry name" value="Phosphatidylinositol 3-kinase Catalytic Subunit, Chain A, domain 1"/>
    <property type="match status" value="1"/>
</dbReference>
<evidence type="ECO:0000256" key="8">
    <source>
        <dbReference type="ARBA" id="ARBA00023294"/>
    </source>
</evidence>
<evidence type="ECO:0000256" key="5">
    <source>
        <dbReference type="ARBA" id="ARBA00023015"/>
    </source>
</evidence>
<organism evidence="12 13">
    <name type="scientific">Tripterygium wilfordii</name>
    <name type="common">Thunder God vine</name>
    <dbReference type="NCBI Taxonomy" id="458696"/>
    <lineage>
        <taxon>Eukaryota</taxon>
        <taxon>Viridiplantae</taxon>
        <taxon>Streptophyta</taxon>
        <taxon>Embryophyta</taxon>
        <taxon>Tracheophyta</taxon>
        <taxon>Spermatophyta</taxon>
        <taxon>Magnoliopsida</taxon>
        <taxon>eudicotyledons</taxon>
        <taxon>Gunneridae</taxon>
        <taxon>Pentapetalae</taxon>
        <taxon>rosids</taxon>
        <taxon>fabids</taxon>
        <taxon>Celastrales</taxon>
        <taxon>Celastraceae</taxon>
        <taxon>Tripterygium</taxon>
    </lineage>
</organism>
<gene>
    <name evidence="12" type="ORF">HS088_TW04G00127</name>
</gene>
<keyword evidence="6 10" id="KW-0804">Transcription</keyword>
<dbReference type="GO" id="GO:0005634">
    <property type="term" value="C:nucleus"/>
    <property type="evidence" value="ECO:0007669"/>
    <property type="project" value="UniProtKB-SubCell"/>
</dbReference>
<dbReference type="EMBL" id="JAAARO010000004">
    <property type="protein sequence ID" value="KAF5748177.1"/>
    <property type="molecule type" value="Genomic_DNA"/>
</dbReference>
<comment type="subunit">
    <text evidence="3 10">Homodimers and heterodimers.</text>
</comment>
<comment type="similarity">
    <text evidence="2 10">Belongs to the Aux/IAA family.</text>
</comment>
<reference evidence="12 13" key="1">
    <citation type="journal article" date="2020" name="Nat. Commun.">
        <title>Genome of Tripterygium wilfordii and identification of cytochrome P450 involved in triptolide biosynthesis.</title>
        <authorList>
            <person name="Tu L."/>
            <person name="Su P."/>
            <person name="Zhang Z."/>
            <person name="Gao L."/>
            <person name="Wang J."/>
            <person name="Hu T."/>
            <person name="Zhou J."/>
            <person name="Zhang Y."/>
            <person name="Zhao Y."/>
            <person name="Liu Y."/>
            <person name="Song Y."/>
            <person name="Tong Y."/>
            <person name="Lu Y."/>
            <person name="Yang J."/>
            <person name="Xu C."/>
            <person name="Jia M."/>
            <person name="Peters R.J."/>
            <person name="Huang L."/>
            <person name="Gao W."/>
        </authorList>
    </citation>
    <scope>NUCLEOTIDE SEQUENCE [LARGE SCALE GENOMIC DNA]</scope>
    <source>
        <strain evidence="13">cv. XIE 37</strain>
        <tissue evidence="12">Leaf</tissue>
    </source>
</reference>
<dbReference type="InterPro" id="IPR033389">
    <property type="entry name" value="AUX/IAA_dom"/>
</dbReference>
<comment type="subcellular location">
    <subcellularLocation>
        <location evidence="1 10">Nucleus</location>
    </subcellularLocation>
</comment>
<evidence type="ECO:0000256" key="1">
    <source>
        <dbReference type="ARBA" id="ARBA00004123"/>
    </source>
</evidence>